<dbReference type="SUPFAM" id="SSF52029">
    <property type="entry name" value="GroEL apical domain-like"/>
    <property type="match status" value="1"/>
</dbReference>
<dbReference type="OrthoDB" id="528704at2759"/>
<dbReference type="InterPro" id="IPR028790">
    <property type="entry name" value="MKKS"/>
</dbReference>
<dbReference type="EMBL" id="ANJA01003835">
    <property type="protein sequence ID" value="ETO61136.1"/>
    <property type="molecule type" value="Genomic_DNA"/>
</dbReference>
<dbReference type="InterPro" id="IPR002423">
    <property type="entry name" value="Cpn60/GroEL/TCP-1"/>
</dbReference>
<name>A0A080Z3C5_PHYNI</name>
<dbReference type="GO" id="GO:0032502">
    <property type="term" value="P:developmental process"/>
    <property type="evidence" value="ECO:0007669"/>
    <property type="project" value="TreeGrafter"/>
</dbReference>
<dbReference type="GO" id="GO:0005737">
    <property type="term" value="C:cytoplasm"/>
    <property type="evidence" value="ECO:0007669"/>
    <property type="project" value="TreeGrafter"/>
</dbReference>
<feature type="compositionally biased region" description="Polar residues" evidence="1">
    <location>
        <begin position="495"/>
        <end position="509"/>
    </location>
</feature>
<dbReference type="SUPFAM" id="SSF48592">
    <property type="entry name" value="GroEL equatorial domain-like"/>
    <property type="match status" value="1"/>
</dbReference>
<dbReference type="InterPro" id="IPR027409">
    <property type="entry name" value="GroEL-like_apical_dom_sf"/>
</dbReference>
<dbReference type="Pfam" id="PF00118">
    <property type="entry name" value="Cpn60_TCP1"/>
    <property type="match status" value="1"/>
</dbReference>
<dbReference type="InterPro" id="IPR027413">
    <property type="entry name" value="GROEL-like_equatorial_sf"/>
</dbReference>
<feature type="region of interest" description="Disordered" evidence="1">
    <location>
        <begin position="491"/>
        <end position="510"/>
    </location>
</feature>
<dbReference type="GO" id="GO:0060271">
    <property type="term" value="P:cilium assembly"/>
    <property type="evidence" value="ECO:0007669"/>
    <property type="project" value="InterPro"/>
</dbReference>
<dbReference type="GO" id="GO:0051131">
    <property type="term" value="P:chaperone-mediated protein complex assembly"/>
    <property type="evidence" value="ECO:0007669"/>
    <property type="project" value="TreeGrafter"/>
</dbReference>
<accession>A0A080Z3C5</accession>
<dbReference type="Gene3D" id="1.10.560.10">
    <property type="entry name" value="GroEL-like equatorial domain"/>
    <property type="match status" value="1"/>
</dbReference>
<comment type="caution">
    <text evidence="2">The sequence shown here is derived from an EMBL/GenBank/DDBJ whole genome shotgun (WGS) entry which is preliminary data.</text>
</comment>
<dbReference type="Proteomes" id="UP000028582">
    <property type="component" value="Unassembled WGS sequence"/>
</dbReference>
<dbReference type="AlphaFoldDB" id="A0A080Z3C5"/>
<proteinExistence type="predicted"/>
<reference evidence="2 3" key="1">
    <citation type="submission" date="2013-11" db="EMBL/GenBank/DDBJ databases">
        <title>The Genome Sequence of Phytophthora parasitica P1976.</title>
        <authorList>
            <consortium name="The Broad Institute Genomics Platform"/>
            <person name="Russ C."/>
            <person name="Tyler B."/>
            <person name="Panabieres F."/>
            <person name="Shan W."/>
            <person name="Tripathy S."/>
            <person name="Grunwald N."/>
            <person name="Machado M."/>
            <person name="Johnson C.S."/>
            <person name="Walker B."/>
            <person name="Young S."/>
            <person name="Zeng Q."/>
            <person name="Gargeya S."/>
            <person name="Fitzgerald M."/>
            <person name="Haas B."/>
            <person name="Abouelleil A."/>
            <person name="Allen A.W."/>
            <person name="Alvarado L."/>
            <person name="Arachchi H.M."/>
            <person name="Berlin A.M."/>
            <person name="Chapman S.B."/>
            <person name="Gainer-Dewar J."/>
            <person name="Goldberg J."/>
            <person name="Griggs A."/>
            <person name="Gujja S."/>
            <person name="Hansen M."/>
            <person name="Howarth C."/>
            <person name="Imamovic A."/>
            <person name="Ireland A."/>
            <person name="Larimer J."/>
            <person name="McCowan C."/>
            <person name="Murphy C."/>
            <person name="Pearson M."/>
            <person name="Poon T.W."/>
            <person name="Priest M."/>
            <person name="Roberts A."/>
            <person name="Saif S."/>
            <person name="Shea T."/>
            <person name="Sisk P."/>
            <person name="Sykes S."/>
            <person name="Wortman J."/>
            <person name="Nusbaum C."/>
            <person name="Birren B."/>
        </authorList>
    </citation>
    <scope>NUCLEOTIDE SEQUENCE [LARGE SCALE GENOMIC DNA]</scope>
    <source>
        <strain evidence="2 3">P1976</strain>
    </source>
</reference>
<dbReference type="GO" id="GO:0051082">
    <property type="term" value="F:unfolded protein binding"/>
    <property type="evidence" value="ECO:0007669"/>
    <property type="project" value="InterPro"/>
</dbReference>
<dbReference type="GO" id="GO:0006457">
    <property type="term" value="P:protein folding"/>
    <property type="evidence" value="ECO:0007669"/>
    <property type="project" value="InterPro"/>
</dbReference>
<dbReference type="GO" id="GO:0005524">
    <property type="term" value="F:ATP binding"/>
    <property type="evidence" value="ECO:0007669"/>
    <property type="project" value="InterPro"/>
</dbReference>
<protein>
    <submittedName>
        <fullName evidence="2">Uncharacterized protein</fullName>
    </submittedName>
</protein>
<dbReference type="PANTHER" id="PTHR46787">
    <property type="entry name" value="SYNDROMES PUTATIVE CHAPERONIN-RELATED"/>
    <property type="match status" value="1"/>
</dbReference>
<organism evidence="2 3">
    <name type="scientific">Phytophthora nicotianae P1976</name>
    <dbReference type="NCBI Taxonomy" id="1317066"/>
    <lineage>
        <taxon>Eukaryota</taxon>
        <taxon>Sar</taxon>
        <taxon>Stramenopiles</taxon>
        <taxon>Oomycota</taxon>
        <taxon>Peronosporomycetes</taxon>
        <taxon>Peronosporales</taxon>
        <taxon>Peronosporaceae</taxon>
        <taxon>Phytophthora</taxon>
    </lineage>
</organism>
<evidence type="ECO:0000256" key="1">
    <source>
        <dbReference type="SAM" id="MobiDB-lite"/>
    </source>
</evidence>
<evidence type="ECO:0000313" key="2">
    <source>
        <dbReference type="EMBL" id="ETO61136.1"/>
    </source>
</evidence>
<evidence type="ECO:0000313" key="3">
    <source>
        <dbReference type="Proteomes" id="UP000028582"/>
    </source>
</evidence>
<dbReference type="Gene3D" id="3.50.7.10">
    <property type="entry name" value="GroEL"/>
    <property type="match status" value="1"/>
</dbReference>
<sequence>MGHVLLVTTALSFDRYKVQHAIFGGHLIYGPARSRRSKAPAHWRVQGADGTHGWQLRTAGKGAAIAGERAVSRRAHNHFRRRTILFQPQVSKTEQTPEIFGSSIGDCPITNAYLHILKSKIRNHADSGFFLAGLSASLQLEIQEGSLEHIPHRVVSKGLHLALDWSLQYLEDPRCPVRVAVNWSSAASISAVIRGIISSKSITGLDEETTEAVVIPLIIQAFVSVFGYVVEHPSESVPVQLLFAPGQASIAKSEVWKQTVLLDLPWPCRGRPQGVKRSALSPPICNVRVALFNITIEPLAEFEEAETSSNTRIYHADSTDAFRLKALRQVGDRLDRLGATAVLSQKIVPKYLQTYLATKGIFTLDRLSAAYIRNVQMLSGATILSDWRIDDSIVSSSLGALSLITTQTLGNKQFIRLHREGTVVDSENAHPVTTIAITAPDRFAFDELNHVVTTSVKMLASLIDNPDVVAGAGCVEIHLAALLRDRAKQLRNPGPISNGTVPRGTQTDNKAARTLRQMSQTITTFANCLEDMAGRLCGSHASATDREVMIEQIRHANNESLLATTTLPCQNGLSERKSYDLYGWDPRKRSTMQVLSYTIQSDEEKIASEARILDTLQSKKDALTLVIESVSSLARIASVVRVS</sequence>
<dbReference type="PANTHER" id="PTHR46787:SF1">
    <property type="entry name" value="MOLECULAR CHAPERONE MKKS"/>
    <property type="match status" value="1"/>
</dbReference>
<dbReference type="GO" id="GO:0005634">
    <property type="term" value="C:nucleus"/>
    <property type="evidence" value="ECO:0007669"/>
    <property type="project" value="TreeGrafter"/>
</dbReference>
<gene>
    <name evidence="2" type="ORF">F444_20790</name>
</gene>